<dbReference type="Gene3D" id="3.10.180.10">
    <property type="entry name" value="2,3-Dihydroxybiphenyl 1,2-Dioxygenase, domain 1"/>
    <property type="match status" value="2"/>
</dbReference>
<dbReference type="InterPro" id="IPR029068">
    <property type="entry name" value="Glyas_Bleomycin-R_OHBP_Dase"/>
</dbReference>
<dbReference type="OMA" id="GGYHHHM"/>
<evidence type="ECO:0000313" key="10">
    <source>
        <dbReference type="EMBL" id="KIU10382.1"/>
    </source>
</evidence>
<dbReference type="PATRIC" id="fig|1423.167.peg.909"/>
<gene>
    <name evidence="10" type="ORF">SC09_Contig25orf00084</name>
</gene>
<organism evidence="10 11">
    <name type="scientific">Bacillus subtilis</name>
    <dbReference type="NCBI Taxonomy" id="1423"/>
    <lineage>
        <taxon>Bacteria</taxon>
        <taxon>Bacillati</taxon>
        <taxon>Bacillota</taxon>
        <taxon>Bacilli</taxon>
        <taxon>Bacillales</taxon>
        <taxon>Bacillaceae</taxon>
        <taxon>Bacillus</taxon>
    </lineage>
</organism>
<sequence length="285" mass="31565">MTSIHEDTHIGYAKLTIRSLERSLQFYCNVIGFQVLKKTDRQAELTADGKRVLLILEENPSAVVLPERSVTGLYHFAILLPDRKELGIALARLIEHGIAIGHGDHAVSEALYLSDPDGNGIEMYADRPRSTWQRDREGNYVMTTTAVDIEGLLEEAGDERKTSLPNDTIIGHIHLHVSDLKEAKAFYTDVLGFDIVGNYAGMSALFVSAGGYHHHIGLNIWAGRNAPPKPTNASGLDYYTVVLPHQEELDLVANRVKHAGYSIEETENSFRVKDPVSGAYITFVI</sequence>
<evidence type="ECO:0000256" key="4">
    <source>
        <dbReference type="ARBA" id="ARBA00022797"/>
    </source>
</evidence>
<dbReference type="STRING" id="483913.AN935_04275"/>
<name>A0A063XI52_BACIU</name>
<dbReference type="CDD" id="cd16359">
    <property type="entry name" value="VOC_BsCatE_like_C"/>
    <property type="match status" value="1"/>
</dbReference>
<evidence type="ECO:0000313" key="11">
    <source>
        <dbReference type="Proteomes" id="UP000032247"/>
    </source>
</evidence>
<dbReference type="InterPro" id="IPR000486">
    <property type="entry name" value="Xdiol_ring_cleave_dOase_1/2"/>
</dbReference>
<dbReference type="InterPro" id="IPR004360">
    <property type="entry name" value="Glyas_Fos-R_dOase_dom"/>
</dbReference>
<accession>A0A063XI52</accession>
<dbReference type="CDD" id="cd07255">
    <property type="entry name" value="VOC_BsCatE_like_N"/>
    <property type="match status" value="1"/>
</dbReference>
<evidence type="ECO:0000256" key="5">
    <source>
        <dbReference type="ARBA" id="ARBA00022964"/>
    </source>
</evidence>
<evidence type="ECO:0000256" key="1">
    <source>
        <dbReference type="ARBA" id="ARBA00001954"/>
    </source>
</evidence>
<protein>
    <recommendedName>
        <fullName evidence="9">VOC domain-containing protein</fullName>
    </recommendedName>
</protein>
<evidence type="ECO:0000259" key="9">
    <source>
        <dbReference type="PROSITE" id="PS51819"/>
    </source>
</evidence>
<dbReference type="GO" id="GO:0051213">
    <property type="term" value="F:dioxygenase activity"/>
    <property type="evidence" value="ECO:0007669"/>
    <property type="project" value="UniProtKB-KW"/>
</dbReference>
<proteinExistence type="inferred from homology"/>
<dbReference type="RefSeq" id="WP_003233597.1">
    <property type="nucleotide sequence ID" value="NZ_AP024621.1"/>
</dbReference>
<keyword evidence="5 8" id="KW-0223">Dioxygenase</keyword>
<comment type="similarity">
    <text evidence="2 8">Belongs to the extradiol ring-cleavage dioxygenase family.</text>
</comment>
<dbReference type="Pfam" id="PF00903">
    <property type="entry name" value="Glyoxalase"/>
    <property type="match status" value="2"/>
</dbReference>
<evidence type="ECO:0000256" key="7">
    <source>
        <dbReference type="ARBA" id="ARBA00023004"/>
    </source>
</evidence>
<keyword evidence="7 8" id="KW-0408">Iron</keyword>
<keyword evidence="3" id="KW-0479">Metal-binding</keyword>
<comment type="caution">
    <text evidence="10">The sequence shown here is derived from an EMBL/GenBank/DDBJ whole genome shotgun (WGS) entry which is preliminary data.</text>
</comment>
<feature type="domain" description="VOC" evidence="9">
    <location>
        <begin position="9"/>
        <end position="126"/>
    </location>
</feature>
<keyword evidence="6 8" id="KW-0560">Oxidoreductase</keyword>
<dbReference type="GO" id="GO:0008198">
    <property type="term" value="F:ferrous iron binding"/>
    <property type="evidence" value="ECO:0007669"/>
    <property type="project" value="InterPro"/>
</dbReference>
<dbReference type="PANTHER" id="PTHR43279:SF1">
    <property type="entry name" value="CATECHOL-2,3-DIOXYGENASE"/>
    <property type="match status" value="1"/>
</dbReference>
<reference evidence="10 11" key="1">
    <citation type="submission" date="2014-12" db="EMBL/GenBank/DDBJ databases">
        <title>Comparative genome analysis of Bacillus coagulans HM-08, Clostridium butyricum HM-68, Bacillus subtilis HM-66 and Bacillus licheniformis BL-09.</title>
        <authorList>
            <person name="Zhang H."/>
        </authorList>
    </citation>
    <scope>NUCLEOTIDE SEQUENCE [LARGE SCALE GENOMIC DNA]</scope>
    <source>
        <strain evidence="10 11">HM-66</strain>
    </source>
</reference>
<dbReference type="PROSITE" id="PS51819">
    <property type="entry name" value="VOC"/>
    <property type="match status" value="2"/>
</dbReference>
<dbReference type="Proteomes" id="UP000032247">
    <property type="component" value="Unassembled WGS sequence"/>
</dbReference>
<dbReference type="AlphaFoldDB" id="A0A063XI52"/>
<evidence type="ECO:0000256" key="6">
    <source>
        <dbReference type="ARBA" id="ARBA00023002"/>
    </source>
</evidence>
<evidence type="ECO:0000256" key="8">
    <source>
        <dbReference type="RuleBase" id="RU000683"/>
    </source>
</evidence>
<dbReference type="SUPFAM" id="SSF54593">
    <property type="entry name" value="Glyoxalase/Bleomycin resistance protein/Dihydroxybiphenyl dioxygenase"/>
    <property type="match status" value="2"/>
</dbReference>
<feature type="domain" description="VOC" evidence="9">
    <location>
        <begin position="169"/>
        <end position="285"/>
    </location>
</feature>
<dbReference type="SMR" id="A0A063XI52"/>
<comment type="cofactor">
    <cofactor evidence="1 8">
        <name>Fe(2+)</name>
        <dbReference type="ChEBI" id="CHEBI:29033"/>
    </cofactor>
</comment>
<dbReference type="PROSITE" id="PS00082">
    <property type="entry name" value="EXTRADIOL_DIOXYGENAS"/>
    <property type="match status" value="1"/>
</dbReference>
<evidence type="ECO:0000256" key="2">
    <source>
        <dbReference type="ARBA" id="ARBA00008784"/>
    </source>
</evidence>
<evidence type="ECO:0000256" key="3">
    <source>
        <dbReference type="ARBA" id="ARBA00022723"/>
    </source>
</evidence>
<dbReference type="PANTHER" id="PTHR43279">
    <property type="entry name" value="CATECHOL-2,3-DIOXYGENASE"/>
    <property type="match status" value="1"/>
</dbReference>
<dbReference type="InterPro" id="IPR037523">
    <property type="entry name" value="VOC_core"/>
</dbReference>
<keyword evidence="4 8" id="KW-0058">Aromatic hydrocarbons catabolism</keyword>
<dbReference type="EMBL" id="JXBC01000004">
    <property type="protein sequence ID" value="KIU10382.1"/>
    <property type="molecule type" value="Genomic_DNA"/>
</dbReference>